<dbReference type="SMART" id="SM00387">
    <property type="entry name" value="HATPase_c"/>
    <property type="match status" value="1"/>
</dbReference>
<reference evidence="13" key="1">
    <citation type="submission" date="2020-08" db="EMBL/GenBank/DDBJ databases">
        <title>Genome public.</title>
        <authorList>
            <person name="Liu C."/>
            <person name="Sun Q."/>
        </authorList>
    </citation>
    <scope>NUCLEOTIDE SEQUENCE</scope>
    <source>
        <strain evidence="13">BX15</strain>
    </source>
</reference>
<feature type="domain" description="Histidine kinase" evidence="12">
    <location>
        <begin position="124"/>
        <end position="325"/>
    </location>
</feature>
<sequence>MRMLLAYLKRQYKLLLLLAGAVCIFAAVFALYDLPLEAVLYAGALCLALGLVLFAMGYSRFLRRHRELQRLLRQAGEKALPLPPARGLLEEDYQTLLQAVCRDRARLAAENESRFRELTDYYSLWVHQIKTPIAAMDLLLQEDDSPHRGELEMELLKIGQYVEMVLSYLRLDSDSTDYVLREYPLDDILRQAVRKFAKMFILKKITLDFQETGKTVLTDEKWLLFVVEQVLSNALKYTPAGGTIRIYGDGATVVIADNGIGIREEDQARVFEKGFTGYNGRADKKSTGIGLYLCRQVMDRLNHGISLTSRPGQGTLVRLDLSREWRMVE</sequence>
<proteinExistence type="predicted"/>
<keyword evidence="4" id="KW-1003">Cell membrane</keyword>
<keyword evidence="5" id="KW-0808">Transferase</keyword>
<evidence type="ECO:0000256" key="4">
    <source>
        <dbReference type="ARBA" id="ARBA00022475"/>
    </source>
</evidence>
<keyword evidence="9" id="KW-0902">Two-component regulatory system</keyword>
<dbReference type="PANTHER" id="PTHR45453">
    <property type="entry name" value="PHOSPHATE REGULON SENSOR PROTEIN PHOR"/>
    <property type="match status" value="1"/>
</dbReference>
<evidence type="ECO:0000256" key="11">
    <source>
        <dbReference type="SAM" id="Phobius"/>
    </source>
</evidence>
<dbReference type="SUPFAM" id="SSF55874">
    <property type="entry name" value="ATPase domain of HSP90 chaperone/DNA topoisomerase II/histidine kinase"/>
    <property type="match status" value="1"/>
</dbReference>
<evidence type="ECO:0000256" key="2">
    <source>
        <dbReference type="ARBA" id="ARBA00004651"/>
    </source>
</evidence>
<feature type="transmembrane region" description="Helical" evidence="11">
    <location>
        <begin position="38"/>
        <end position="58"/>
    </location>
</feature>
<dbReference type="Proteomes" id="UP000620327">
    <property type="component" value="Unassembled WGS sequence"/>
</dbReference>
<dbReference type="InterPro" id="IPR036890">
    <property type="entry name" value="HATPase_C_sf"/>
</dbReference>
<protein>
    <recommendedName>
        <fullName evidence="3">histidine kinase</fullName>
        <ecNumber evidence="3">2.7.13.3</ecNumber>
    </recommendedName>
</protein>
<keyword evidence="8 11" id="KW-1133">Transmembrane helix</keyword>
<feature type="transmembrane region" description="Helical" evidence="11">
    <location>
        <begin position="12"/>
        <end position="32"/>
    </location>
</feature>
<dbReference type="RefSeq" id="WP_187016180.1">
    <property type="nucleotide sequence ID" value="NZ_JACOQI010000027.1"/>
</dbReference>
<dbReference type="PANTHER" id="PTHR45453:SF2">
    <property type="entry name" value="HISTIDINE KINASE"/>
    <property type="match status" value="1"/>
</dbReference>
<keyword evidence="6 11" id="KW-0812">Transmembrane</keyword>
<evidence type="ECO:0000256" key="6">
    <source>
        <dbReference type="ARBA" id="ARBA00022692"/>
    </source>
</evidence>
<dbReference type="InterPro" id="IPR004358">
    <property type="entry name" value="Sig_transdc_His_kin-like_C"/>
</dbReference>
<evidence type="ECO:0000259" key="12">
    <source>
        <dbReference type="PROSITE" id="PS50109"/>
    </source>
</evidence>
<evidence type="ECO:0000256" key="5">
    <source>
        <dbReference type="ARBA" id="ARBA00022679"/>
    </source>
</evidence>
<dbReference type="Pfam" id="PF02518">
    <property type="entry name" value="HATPase_c"/>
    <property type="match status" value="1"/>
</dbReference>
<organism evidence="13 14">
    <name type="scientific">Dysosmobacter segnis</name>
    <dbReference type="NCBI Taxonomy" id="2763042"/>
    <lineage>
        <taxon>Bacteria</taxon>
        <taxon>Bacillati</taxon>
        <taxon>Bacillota</taxon>
        <taxon>Clostridia</taxon>
        <taxon>Eubacteriales</taxon>
        <taxon>Oscillospiraceae</taxon>
        <taxon>Dysosmobacter</taxon>
    </lineage>
</organism>
<comment type="catalytic activity">
    <reaction evidence="1">
        <text>ATP + protein L-histidine = ADP + protein N-phospho-L-histidine.</text>
        <dbReference type="EC" id="2.7.13.3"/>
    </reaction>
</comment>
<dbReference type="InterPro" id="IPR005467">
    <property type="entry name" value="His_kinase_dom"/>
</dbReference>
<keyword evidence="14" id="KW-1185">Reference proteome</keyword>
<accession>A0A923S8R0</accession>
<dbReference type="EC" id="2.7.13.3" evidence="3"/>
<comment type="caution">
    <text evidence="13">The sequence shown here is derived from an EMBL/GenBank/DDBJ whole genome shotgun (WGS) entry which is preliminary data.</text>
</comment>
<evidence type="ECO:0000256" key="7">
    <source>
        <dbReference type="ARBA" id="ARBA00022777"/>
    </source>
</evidence>
<evidence type="ECO:0000313" key="13">
    <source>
        <dbReference type="EMBL" id="MBC5772010.1"/>
    </source>
</evidence>
<dbReference type="PROSITE" id="PS50109">
    <property type="entry name" value="HIS_KIN"/>
    <property type="match status" value="1"/>
</dbReference>
<evidence type="ECO:0000256" key="10">
    <source>
        <dbReference type="ARBA" id="ARBA00023136"/>
    </source>
</evidence>
<dbReference type="GO" id="GO:0005886">
    <property type="term" value="C:plasma membrane"/>
    <property type="evidence" value="ECO:0007669"/>
    <property type="project" value="UniProtKB-SubCell"/>
</dbReference>
<keyword evidence="7 13" id="KW-0418">Kinase</keyword>
<dbReference type="GO" id="GO:0016036">
    <property type="term" value="P:cellular response to phosphate starvation"/>
    <property type="evidence" value="ECO:0007669"/>
    <property type="project" value="TreeGrafter"/>
</dbReference>
<dbReference type="PRINTS" id="PR00344">
    <property type="entry name" value="BCTRLSENSOR"/>
</dbReference>
<gene>
    <name evidence="13" type="ORF">H8Z83_17115</name>
</gene>
<evidence type="ECO:0000313" key="14">
    <source>
        <dbReference type="Proteomes" id="UP000620327"/>
    </source>
</evidence>
<evidence type="ECO:0000256" key="9">
    <source>
        <dbReference type="ARBA" id="ARBA00023012"/>
    </source>
</evidence>
<evidence type="ECO:0000256" key="1">
    <source>
        <dbReference type="ARBA" id="ARBA00000085"/>
    </source>
</evidence>
<keyword evidence="10 11" id="KW-0472">Membrane</keyword>
<dbReference type="EMBL" id="JACOQI010000027">
    <property type="protein sequence ID" value="MBC5772010.1"/>
    <property type="molecule type" value="Genomic_DNA"/>
</dbReference>
<dbReference type="GO" id="GO:0000155">
    <property type="term" value="F:phosphorelay sensor kinase activity"/>
    <property type="evidence" value="ECO:0007669"/>
    <property type="project" value="TreeGrafter"/>
</dbReference>
<dbReference type="InterPro" id="IPR003594">
    <property type="entry name" value="HATPase_dom"/>
</dbReference>
<dbReference type="InterPro" id="IPR050351">
    <property type="entry name" value="BphY/WalK/GraS-like"/>
</dbReference>
<dbReference type="Gene3D" id="3.30.565.10">
    <property type="entry name" value="Histidine kinase-like ATPase, C-terminal domain"/>
    <property type="match status" value="1"/>
</dbReference>
<evidence type="ECO:0000256" key="3">
    <source>
        <dbReference type="ARBA" id="ARBA00012438"/>
    </source>
</evidence>
<name>A0A923S8R0_9FIRM</name>
<comment type="subcellular location">
    <subcellularLocation>
        <location evidence="2">Cell membrane</location>
        <topology evidence="2">Multi-pass membrane protein</topology>
    </subcellularLocation>
</comment>
<dbReference type="AlphaFoldDB" id="A0A923S8R0"/>
<dbReference type="GO" id="GO:0004721">
    <property type="term" value="F:phosphoprotein phosphatase activity"/>
    <property type="evidence" value="ECO:0007669"/>
    <property type="project" value="TreeGrafter"/>
</dbReference>
<evidence type="ECO:0000256" key="8">
    <source>
        <dbReference type="ARBA" id="ARBA00022989"/>
    </source>
</evidence>